<feature type="region of interest" description="Disordered" evidence="1">
    <location>
        <begin position="1"/>
        <end position="24"/>
    </location>
</feature>
<dbReference type="RefSeq" id="WP_307060547.1">
    <property type="nucleotide sequence ID" value="NZ_JAUSUH010000004.1"/>
</dbReference>
<dbReference type="Proteomes" id="UP001238467">
    <property type="component" value="Unassembled WGS sequence"/>
</dbReference>
<sequence length="88" mass="9384">MDLSTFAPTPTSFPRRGRAITPSNTTDLPFPAKAVIVVVAGNVVVLPIENPDNEPITFTGCEMGFVVPYQVRRVLATGTTATVYTAES</sequence>
<dbReference type="EMBL" id="JAUSUH010000004">
    <property type="protein sequence ID" value="MDQ0347856.1"/>
    <property type="molecule type" value="Genomic_DNA"/>
</dbReference>
<reference evidence="2 3" key="1">
    <citation type="submission" date="2023-07" db="EMBL/GenBank/DDBJ databases">
        <title>Genomic Encyclopedia of Type Strains, Phase IV (KMG-IV): sequencing the most valuable type-strain genomes for metagenomic binning, comparative biology and taxonomic classification.</title>
        <authorList>
            <person name="Goeker M."/>
        </authorList>
    </citation>
    <scope>NUCLEOTIDE SEQUENCE [LARGE SCALE GENOMIC DNA]</scope>
    <source>
        <strain evidence="2 3">DSM 1277</strain>
    </source>
</reference>
<evidence type="ECO:0000313" key="3">
    <source>
        <dbReference type="Proteomes" id="UP001238467"/>
    </source>
</evidence>
<proteinExistence type="predicted"/>
<keyword evidence="3" id="KW-1185">Reference proteome</keyword>
<evidence type="ECO:0000256" key="1">
    <source>
        <dbReference type="SAM" id="MobiDB-lite"/>
    </source>
</evidence>
<name>A0ABU0DHE9_9HYPH</name>
<organism evidence="2 3">
    <name type="scientific">Ancylobacter vacuolatus</name>
    <dbReference type="NCBI Taxonomy" id="223389"/>
    <lineage>
        <taxon>Bacteria</taxon>
        <taxon>Pseudomonadati</taxon>
        <taxon>Pseudomonadota</taxon>
        <taxon>Alphaproteobacteria</taxon>
        <taxon>Hyphomicrobiales</taxon>
        <taxon>Xanthobacteraceae</taxon>
        <taxon>Ancylobacter</taxon>
    </lineage>
</organism>
<gene>
    <name evidence="2" type="ORF">J2S76_002283</name>
</gene>
<evidence type="ECO:0000313" key="2">
    <source>
        <dbReference type="EMBL" id="MDQ0347856.1"/>
    </source>
</evidence>
<feature type="compositionally biased region" description="Polar residues" evidence="1">
    <location>
        <begin position="1"/>
        <end position="12"/>
    </location>
</feature>
<protein>
    <submittedName>
        <fullName evidence="2">Uncharacterized protein</fullName>
    </submittedName>
</protein>
<accession>A0ABU0DHE9</accession>
<comment type="caution">
    <text evidence="2">The sequence shown here is derived from an EMBL/GenBank/DDBJ whole genome shotgun (WGS) entry which is preliminary data.</text>
</comment>